<dbReference type="EMBL" id="UYRT01084566">
    <property type="protein sequence ID" value="VDN29022.1"/>
    <property type="molecule type" value="Genomic_DNA"/>
</dbReference>
<evidence type="ECO:0000313" key="3">
    <source>
        <dbReference type="Proteomes" id="UP000271098"/>
    </source>
</evidence>
<keyword evidence="3" id="KW-1185">Reference proteome</keyword>
<feature type="coiled-coil region" evidence="1">
    <location>
        <begin position="188"/>
        <end position="251"/>
    </location>
</feature>
<dbReference type="Proteomes" id="UP000271098">
    <property type="component" value="Unassembled WGS sequence"/>
</dbReference>
<dbReference type="AlphaFoldDB" id="A0A183E7T2"/>
<feature type="coiled-coil region" evidence="1">
    <location>
        <begin position="308"/>
        <end position="342"/>
    </location>
</feature>
<reference evidence="2 3" key="2">
    <citation type="submission" date="2018-11" db="EMBL/GenBank/DDBJ databases">
        <authorList>
            <consortium name="Pathogen Informatics"/>
        </authorList>
    </citation>
    <scope>NUCLEOTIDE SEQUENCE [LARGE SCALE GENOMIC DNA]</scope>
</reference>
<sequence length="447" mass="51178">MEDLSDSLVVPEEEESVQAIVPENTQPSQTSTSLLLKKKKLLEKKEAVAAAEGKLWEQSMAVLAQTTDSELNVKQSREGYEKIKNQYLFAVAKAVKDAKIDALENSLNRSLRATQFEKRAERLLKLIEERKQALVLEHSELSQQMETLRKTLEAKLSEKRANEQLNDKLLAEMMEASASPAFGDLDKVVDEEEQVRRQETDLHQKLDEAATELVRNEEETKTVLDEGEEINAEIESLNKELEQLATKEDENPEVVAVCNKTLRDNLEVEMNGKLLIEQEGIKKLETELSIAKRVNASKLAIVGDEDLRRDWDEETEKAKDEKRQVNEALADAQQECGTLRIKQMDLEIEMELTGARQFHVTEMAYIDNDIDKRNEYLDKILAQQEHDKRDQVDVLYKTSKKTVCSNFFFAKINSMCDLLSHHSILKENVTSVIFMRFLQLCNAENAY</sequence>
<dbReference type="WBParaSite" id="GPUH_0001704501-mRNA-1">
    <property type="protein sequence ID" value="GPUH_0001704501-mRNA-1"/>
    <property type="gene ID" value="GPUH_0001704501"/>
</dbReference>
<reference evidence="4" key="1">
    <citation type="submission" date="2016-06" db="UniProtKB">
        <authorList>
            <consortium name="WormBaseParasite"/>
        </authorList>
    </citation>
    <scope>IDENTIFICATION</scope>
</reference>
<protein>
    <submittedName>
        <fullName evidence="4">GOLGA2L5 domain-containing protein</fullName>
    </submittedName>
</protein>
<gene>
    <name evidence="2" type="ORF">GPUH_LOCUS17023</name>
</gene>
<accession>A0A183E7T2</accession>
<organism evidence="4">
    <name type="scientific">Gongylonema pulchrum</name>
    <dbReference type="NCBI Taxonomy" id="637853"/>
    <lineage>
        <taxon>Eukaryota</taxon>
        <taxon>Metazoa</taxon>
        <taxon>Ecdysozoa</taxon>
        <taxon>Nematoda</taxon>
        <taxon>Chromadorea</taxon>
        <taxon>Rhabditida</taxon>
        <taxon>Spirurina</taxon>
        <taxon>Spiruromorpha</taxon>
        <taxon>Spiruroidea</taxon>
        <taxon>Gongylonematidae</taxon>
        <taxon>Gongylonema</taxon>
    </lineage>
</organism>
<feature type="coiled-coil region" evidence="1">
    <location>
        <begin position="117"/>
        <end position="162"/>
    </location>
</feature>
<keyword evidence="1" id="KW-0175">Coiled coil</keyword>
<evidence type="ECO:0000313" key="4">
    <source>
        <dbReference type="WBParaSite" id="GPUH_0001704501-mRNA-1"/>
    </source>
</evidence>
<evidence type="ECO:0000313" key="2">
    <source>
        <dbReference type="EMBL" id="VDN29022.1"/>
    </source>
</evidence>
<proteinExistence type="predicted"/>
<name>A0A183E7T2_9BILA</name>
<evidence type="ECO:0000256" key="1">
    <source>
        <dbReference type="SAM" id="Coils"/>
    </source>
</evidence>
<dbReference type="OrthoDB" id="5823302at2759"/>